<dbReference type="Proteomes" id="UP001314241">
    <property type="component" value="Unassembled WGS sequence"/>
</dbReference>
<sequence length="270" mass="29324">MTDIKIVSIDIDGTLLNDKHEITPAVKDAIHAAEAKGVKVVITTGRPLSGVRDILNELGMNSDDQYVITHNGGLMMSASGHKTLFRAELSFEQFEAINAFMEAEKTYVQVESADQAYTLDHKVGYWASYENVLVDLPLTVFDDMSELKNIDFIKGIAMANEEELDRVQAAVPAAIKESTAVVRSTAHNLEFMNKDASKGNALWALADILGVDRQATMAIGDQENDHSMIGQAGIGVAMGNAIDSIKELANVQTTDNNHDGVAEAIKKYVL</sequence>
<dbReference type="SUPFAM" id="SSF56784">
    <property type="entry name" value="HAD-like"/>
    <property type="match status" value="1"/>
</dbReference>
<dbReference type="CDD" id="cd07516">
    <property type="entry name" value="HAD_Pase"/>
    <property type="match status" value="1"/>
</dbReference>
<dbReference type="Gene3D" id="3.40.50.1000">
    <property type="entry name" value="HAD superfamily/HAD-like"/>
    <property type="match status" value="1"/>
</dbReference>
<dbReference type="PANTHER" id="PTHR10000:SF8">
    <property type="entry name" value="HAD SUPERFAMILY HYDROLASE-LIKE, TYPE 3"/>
    <property type="match status" value="1"/>
</dbReference>
<evidence type="ECO:0000313" key="1">
    <source>
        <dbReference type="EMBL" id="CAK8054842.1"/>
    </source>
</evidence>
<comment type="caution">
    <text evidence="1">The sequence shown here is derived from an EMBL/GenBank/DDBJ whole genome shotgun (WGS) entry which is preliminary data.</text>
</comment>
<dbReference type="PROSITE" id="PS01228">
    <property type="entry name" value="COF_1"/>
    <property type="match status" value="1"/>
</dbReference>
<dbReference type="PANTHER" id="PTHR10000">
    <property type="entry name" value="PHOSPHOSERINE PHOSPHATASE"/>
    <property type="match status" value="1"/>
</dbReference>
<dbReference type="InterPro" id="IPR006379">
    <property type="entry name" value="HAD-SF_hydro_IIB"/>
</dbReference>
<dbReference type="EMBL" id="CAWVOH010000004">
    <property type="protein sequence ID" value="CAK8054842.1"/>
    <property type="molecule type" value="Genomic_DNA"/>
</dbReference>
<dbReference type="InterPro" id="IPR000150">
    <property type="entry name" value="Cof"/>
</dbReference>
<name>A0ABP0EU05_9LACO</name>
<dbReference type="InterPro" id="IPR023214">
    <property type="entry name" value="HAD_sf"/>
</dbReference>
<dbReference type="PROSITE" id="PS01229">
    <property type="entry name" value="COF_2"/>
    <property type="match status" value="1"/>
</dbReference>
<dbReference type="Pfam" id="PF08282">
    <property type="entry name" value="Hydrolase_3"/>
    <property type="match status" value="1"/>
</dbReference>
<dbReference type="Gene3D" id="3.30.1240.10">
    <property type="match status" value="1"/>
</dbReference>
<keyword evidence="2" id="KW-1185">Reference proteome</keyword>
<gene>
    <name evidence="1" type="ORF">R54876_GBNLAHCA_01425</name>
</gene>
<dbReference type="SFLD" id="SFLDS00003">
    <property type="entry name" value="Haloacid_Dehalogenase"/>
    <property type="match status" value="1"/>
</dbReference>
<evidence type="ECO:0000313" key="2">
    <source>
        <dbReference type="Proteomes" id="UP001314241"/>
    </source>
</evidence>
<proteinExistence type="predicted"/>
<dbReference type="NCBIfam" id="TIGR00099">
    <property type="entry name" value="Cof-subfamily"/>
    <property type="match status" value="1"/>
</dbReference>
<organism evidence="1 2">
    <name type="scientific">Eupransor demetentiae</name>
    <dbReference type="NCBI Taxonomy" id="3109584"/>
    <lineage>
        <taxon>Bacteria</taxon>
        <taxon>Bacillati</taxon>
        <taxon>Bacillota</taxon>
        <taxon>Bacilli</taxon>
        <taxon>Lactobacillales</taxon>
        <taxon>Lactobacillaceae</taxon>
        <taxon>Eupransor</taxon>
    </lineage>
</organism>
<dbReference type="SFLD" id="SFLDG01144">
    <property type="entry name" value="C2.B.4:_PGP_Like"/>
    <property type="match status" value="1"/>
</dbReference>
<accession>A0ABP0EU05</accession>
<reference evidence="1 2" key="1">
    <citation type="submission" date="2024-01" db="EMBL/GenBank/DDBJ databases">
        <authorList>
            <person name="Botero Cardona J."/>
        </authorList>
    </citation>
    <scope>NUCLEOTIDE SEQUENCE [LARGE SCALE GENOMIC DNA]</scope>
    <source>
        <strain evidence="1 2">LMG 33000</strain>
    </source>
</reference>
<dbReference type="NCBIfam" id="TIGR01484">
    <property type="entry name" value="HAD-SF-IIB"/>
    <property type="match status" value="1"/>
</dbReference>
<dbReference type="RefSeq" id="WP_349642388.1">
    <property type="nucleotide sequence ID" value="NZ_CAWVOH010000004.1"/>
</dbReference>
<dbReference type="SFLD" id="SFLDG01140">
    <property type="entry name" value="C2.B:_Phosphomannomutase_and_P"/>
    <property type="match status" value="1"/>
</dbReference>
<protein>
    <submittedName>
        <fullName evidence="1">Hydroxymethylpyrimidine pyrophosphatase and other HAD family phosphatases (Cof)</fullName>
    </submittedName>
</protein>
<dbReference type="InterPro" id="IPR036412">
    <property type="entry name" value="HAD-like_sf"/>
</dbReference>